<evidence type="ECO:0000313" key="1">
    <source>
        <dbReference type="EMBL" id="KAI9912194.1"/>
    </source>
</evidence>
<dbReference type="EMBL" id="CM047584">
    <property type="protein sequence ID" value="KAI9912194.1"/>
    <property type="molecule type" value="Genomic_DNA"/>
</dbReference>
<name>A0ACC0W0B7_9STRA</name>
<protein>
    <submittedName>
        <fullName evidence="1">Uncharacterized protein</fullName>
    </submittedName>
</protein>
<evidence type="ECO:0000313" key="2">
    <source>
        <dbReference type="Proteomes" id="UP001163321"/>
    </source>
</evidence>
<keyword evidence="2" id="KW-1185">Reference proteome</keyword>
<gene>
    <name evidence="1" type="ORF">PsorP6_009198</name>
</gene>
<accession>A0ACC0W0B7</accession>
<dbReference type="Proteomes" id="UP001163321">
    <property type="component" value="Chromosome 5"/>
</dbReference>
<reference evidence="1 2" key="1">
    <citation type="journal article" date="2022" name="bioRxiv">
        <title>The genome of the oomycete Peronosclerospora sorghi, a cosmopolitan pathogen of maize and sorghum, is inflated with dispersed pseudogenes.</title>
        <authorList>
            <person name="Fletcher K."/>
            <person name="Martin F."/>
            <person name="Isakeit T."/>
            <person name="Cavanaugh K."/>
            <person name="Magill C."/>
            <person name="Michelmore R."/>
        </authorList>
    </citation>
    <scope>NUCLEOTIDE SEQUENCE [LARGE SCALE GENOMIC DNA]</scope>
    <source>
        <strain evidence="1">P6</strain>
    </source>
</reference>
<proteinExistence type="predicted"/>
<organism evidence="1 2">
    <name type="scientific">Peronosclerospora sorghi</name>
    <dbReference type="NCBI Taxonomy" id="230839"/>
    <lineage>
        <taxon>Eukaryota</taxon>
        <taxon>Sar</taxon>
        <taxon>Stramenopiles</taxon>
        <taxon>Oomycota</taxon>
        <taxon>Peronosporomycetes</taxon>
        <taxon>Peronosporales</taxon>
        <taxon>Peronosporaceae</taxon>
        <taxon>Peronosclerospora</taxon>
    </lineage>
</organism>
<sequence>MNLNASIFFTFTGPTRSQKTRPAHLNLTGQAFFYIVRARQTSPWLATFLDEDATYVSFLQSIDAEIATKMLLQYPRGILLESVAFHSFLETVTQLASLHPVFHEKFQSFVEPRADRTSGTWSVACIVETFEDMLRILRVLYGRLCGKLDSIHAILDAVVRNETARDGKLVRTYLERHRVTLTDLVSRPMNRFDECIQFVEELRTTVFEEVSEEDGLRHGNDRGTKQRFRSIAQQLEQIARENKDYVERALAEAREENEVIALQKACVDRGESEDWSTKKLLLHGELLVSMAKDQSECMQVTQDARTCPTLLSQLETSYAHCFDDGALILSTRECTGFETSYQLLDRIELKHDAVFLETVPTSVRECNAFQETRAFVLIKSDSTVVFAWRDAEKSQRWTEVMRGFLEMNGTRADVFHEGRPLVEVPQSVESAAQVAETDKVPTTFVSFYDDYLPGVFWLAPRTDRDQWELVEIVCYARWLVVYKLHGWKKHATWCSLDTKAHDMHVREQVHGEKEWSLVIQYGSQDNFTLVSTKRSRLDFWYDQVWKLTESSRARGTGVESESSPCKTIHETEQARTVPTSSVKRKATGMKRKLAVAHGKTSSTNREKDPVTVQPRQRKGRTTKAETASTEKNKVNEPKPIQVRIILTGIELTSAIRKKIDAIPGAVYEENLEHATHVIAPHHQLKRTVKLLCGISRCAHVVDVRWLDESARVGAPVSERVYCLKDAHAETKWHFELEQTMYGKTVAQRQALLAGYQVYITRHKSIRPPVNDLVKIIECAGGKAVSTGSASPTDLVVTSDAALATASIRKALARANPQQIYTPELILSSVLQQHVQLDKHRLELPCAGRGRSKVKDA</sequence>
<comment type="caution">
    <text evidence="1">The sequence shown here is derived from an EMBL/GenBank/DDBJ whole genome shotgun (WGS) entry which is preliminary data.</text>
</comment>